<proteinExistence type="predicted"/>
<gene>
    <name evidence="1" type="ORF">IC609_12220</name>
</gene>
<evidence type="ECO:0008006" key="3">
    <source>
        <dbReference type="Google" id="ProtNLM"/>
    </source>
</evidence>
<name>A0A927FJN5_9BURK</name>
<accession>A0A927FJN5</accession>
<dbReference type="EMBL" id="JACYFT010000002">
    <property type="protein sequence ID" value="MBD8051313.1"/>
    <property type="molecule type" value="Genomic_DNA"/>
</dbReference>
<evidence type="ECO:0000313" key="2">
    <source>
        <dbReference type="Proteomes" id="UP000647424"/>
    </source>
</evidence>
<dbReference type="RefSeq" id="WP_191819747.1">
    <property type="nucleotide sequence ID" value="NZ_JACYFT010000002.1"/>
</dbReference>
<protein>
    <recommendedName>
        <fullName evidence="3">Lysis protein</fullName>
    </recommendedName>
</protein>
<evidence type="ECO:0000313" key="1">
    <source>
        <dbReference type="EMBL" id="MBD8051313.1"/>
    </source>
</evidence>
<comment type="caution">
    <text evidence="1">The sequence shown here is derived from an EMBL/GenBank/DDBJ whole genome shotgun (WGS) entry which is preliminary data.</text>
</comment>
<reference evidence="1" key="1">
    <citation type="submission" date="2020-09" db="EMBL/GenBank/DDBJ databases">
        <title>Genome seq and assembly of Limnohabitants sp.</title>
        <authorList>
            <person name="Chhetri G."/>
        </authorList>
    </citation>
    <scope>NUCLEOTIDE SEQUENCE</scope>
    <source>
        <strain evidence="1">JUR4</strain>
    </source>
</reference>
<dbReference type="AlphaFoldDB" id="A0A927FJN5"/>
<dbReference type="Proteomes" id="UP000647424">
    <property type="component" value="Unassembled WGS sequence"/>
</dbReference>
<organism evidence="1 2">
    <name type="scientific">Limnohabitans radicicola</name>
    <dbReference type="NCBI Taxonomy" id="2771427"/>
    <lineage>
        <taxon>Bacteria</taxon>
        <taxon>Pseudomonadati</taxon>
        <taxon>Pseudomonadota</taxon>
        <taxon>Betaproteobacteria</taxon>
        <taxon>Burkholderiales</taxon>
        <taxon>Comamonadaceae</taxon>
        <taxon>Limnohabitans</taxon>
    </lineage>
</organism>
<sequence>MNWLNRFLLANWSHIFDALLLTMALLCGMQVGESRVQKNWDAEKQKIALAQARQEQRVADVRLTQSQITQEISNEYAKRSKLLADRQPDAHVGGVCNITTAGDRDLSAVSEAPAGAASIPADALSLTAGDAGAVSCAQLSKDAAQTTLMLLEVQRWYQKQSAIEP</sequence>
<keyword evidence="2" id="KW-1185">Reference proteome</keyword>